<sequence length="290" mass="31865">MSRLWSLIALAWFVLAVTSAAAETVVNFPSLDGTTDLIGHLTRPEGEAPRPAVVMMHGCSGLNDRKGRIFAIYRAWARALAVQGYVTLVVDSATPRGLGQTCSRGPDSRRMWHDRPKDAYGALRYLQAQPFVKADHVALMGWSQGGGVTLLTVNDRSIGRPAGLTQDFRTAVSFYPGACADRYQSKPYTDVEPNSWTTKVPLLVLIGEADVWTPFKPCDDFIAAAKARGNPVELKSYPGAVHAFDAPNLPRTELPQYRMHDGSIPVIGTDPEARKDAFPRVLDYLKMHLE</sequence>
<protein>
    <submittedName>
        <fullName evidence="4">Dienelactone hydrolase family protein</fullName>
    </submittedName>
</protein>
<dbReference type="RefSeq" id="WP_212393713.1">
    <property type="nucleotide sequence ID" value="NZ_JAFCJH010000092.1"/>
</dbReference>
<evidence type="ECO:0000313" key="5">
    <source>
        <dbReference type="Proteomes" id="UP001315278"/>
    </source>
</evidence>
<comment type="caution">
    <text evidence="4">The sequence shown here is derived from an EMBL/GenBank/DDBJ whole genome shotgun (WGS) entry which is preliminary data.</text>
</comment>
<feature type="signal peptide" evidence="2">
    <location>
        <begin position="1"/>
        <end position="21"/>
    </location>
</feature>
<dbReference type="PANTHER" id="PTHR22946">
    <property type="entry name" value="DIENELACTONE HYDROLASE DOMAIN-CONTAINING PROTEIN-RELATED"/>
    <property type="match status" value="1"/>
</dbReference>
<reference evidence="5" key="1">
    <citation type="journal article" date="2021" name="ISME J.">
        <title>Evolutionary origin and ecological implication of a unique nif island in free-living Bradyrhizobium lineages.</title>
        <authorList>
            <person name="Tao J."/>
        </authorList>
    </citation>
    <scope>NUCLEOTIDE SEQUENCE [LARGE SCALE GENOMIC DNA]</scope>
    <source>
        <strain evidence="5">SZCCT0434</strain>
    </source>
</reference>
<dbReference type="Gene3D" id="3.40.50.1820">
    <property type="entry name" value="alpha/beta hydrolase"/>
    <property type="match status" value="1"/>
</dbReference>
<organism evidence="4 5">
    <name type="scientific">Bradyrhizobium jicamae</name>
    <dbReference type="NCBI Taxonomy" id="280332"/>
    <lineage>
        <taxon>Bacteria</taxon>
        <taxon>Pseudomonadati</taxon>
        <taxon>Pseudomonadota</taxon>
        <taxon>Alphaproteobacteria</taxon>
        <taxon>Hyphomicrobiales</taxon>
        <taxon>Nitrobacteraceae</taxon>
        <taxon>Bradyrhizobium</taxon>
    </lineage>
</organism>
<dbReference type="Pfam" id="PF01738">
    <property type="entry name" value="DLH"/>
    <property type="match status" value="1"/>
</dbReference>
<dbReference type="PANTHER" id="PTHR22946:SF9">
    <property type="entry name" value="POLYKETIDE TRANSFERASE AF380"/>
    <property type="match status" value="1"/>
</dbReference>
<evidence type="ECO:0000259" key="3">
    <source>
        <dbReference type="Pfam" id="PF01738"/>
    </source>
</evidence>
<keyword evidence="5" id="KW-1185">Reference proteome</keyword>
<dbReference type="InterPro" id="IPR002925">
    <property type="entry name" value="Dienelactn_hydro"/>
</dbReference>
<proteinExistence type="predicted"/>
<dbReference type="InterPro" id="IPR029058">
    <property type="entry name" value="AB_hydrolase_fold"/>
</dbReference>
<feature type="chain" id="PRO_5045049425" evidence="2">
    <location>
        <begin position="22"/>
        <end position="290"/>
    </location>
</feature>
<evidence type="ECO:0000256" key="2">
    <source>
        <dbReference type="SAM" id="SignalP"/>
    </source>
</evidence>
<evidence type="ECO:0000313" key="4">
    <source>
        <dbReference type="EMBL" id="MBR0801620.1"/>
    </source>
</evidence>
<dbReference type="GO" id="GO:0016787">
    <property type="term" value="F:hydrolase activity"/>
    <property type="evidence" value="ECO:0007669"/>
    <property type="project" value="UniProtKB-KW"/>
</dbReference>
<feature type="domain" description="Dienelactone hydrolase" evidence="3">
    <location>
        <begin position="40"/>
        <end position="288"/>
    </location>
</feature>
<dbReference type="Proteomes" id="UP001315278">
    <property type="component" value="Unassembled WGS sequence"/>
</dbReference>
<dbReference type="EMBL" id="JAFCJH010000092">
    <property type="protein sequence ID" value="MBR0801620.1"/>
    <property type="molecule type" value="Genomic_DNA"/>
</dbReference>
<keyword evidence="1 4" id="KW-0378">Hydrolase</keyword>
<evidence type="ECO:0000256" key="1">
    <source>
        <dbReference type="ARBA" id="ARBA00022801"/>
    </source>
</evidence>
<dbReference type="InterPro" id="IPR050261">
    <property type="entry name" value="FrsA_esterase"/>
</dbReference>
<accession>A0ABS5FXR9</accession>
<dbReference type="SUPFAM" id="SSF53474">
    <property type="entry name" value="alpha/beta-Hydrolases"/>
    <property type="match status" value="1"/>
</dbReference>
<keyword evidence="2" id="KW-0732">Signal</keyword>
<name>A0ABS5FXR9_9BRAD</name>
<gene>
    <name evidence="4" type="ORF">JQ615_40445</name>
</gene>